<feature type="signal peptide" evidence="1">
    <location>
        <begin position="1"/>
        <end position="23"/>
    </location>
</feature>
<dbReference type="RefSeq" id="WP_159123438.1">
    <property type="nucleotide sequence ID" value="NZ_CP060811.1"/>
</dbReference>
<evidence type="ECO:0000313" key="3">
    <source>
        <dbReference type="Proteomes" id="UP000596079"/>
    </source>
</evidence>
<organism evidence="2 3">
    <name type="scientific">Acinetobacter variabilis</name>
    <dbReference type="NCBI Taxonomy" id="70346"/>
    <lineage>
        <taxon>Bacteria</taxon>
        <taxon>Pseudomonadati</taxon>
        <taxon>Pseudomonadota</taxon>
        <taxon>Gammaproteobacteria</taxon>
        <taxon>Moraxellales</taxon>
        <taxon>Moraxellaceae</taxon>
        <taxon>Acinetobacter</taxon>
    </lineage>
</organism>
<protein>
    <submittedName>
        <fullName evidence="2">Uncharacterized protein</fullName>
    </submittedName>
</protein>
<evidence type="ECO:0000313" key="2">
    <source>
        <dbReference type="EMBL" id="QQN88340.1"/>
    </source>
</evidence>
<keyword evidence="1" id="KW-0732">Signal</keyword>
<gene>
    <name evidence="2" type="ORF">IAQ69_01210</name>
</gene>
<dbReference type="Proteomes" id="UP000596079">
    <property type="component" value="Chromosome"/>
</dbReference>
<reference evidence="2 3" key="1">
    <citation type="submission" date="2020-08" db="EMBL/GenBank/DDBJ databases">
        <title>Emergence of ISAba1-mediated novel tet(X) in Acinetobacter variabilis from a chicken farm.</title>
        <authorList>
            <person name="Peng K."/>
            <person name="Li R."/>
        </authorList>
    </citation>
    <scope>NUCLEOTIDE SEQUENCE [LARGE SCALE GENOMIC DNA]</scope>
    <source>
        <strain evidence="2 3">XM9F202-2</strain>
    </source>
</reference>
<dbReference type="AlphaFoldDB" id="A0A7T7WIF8"/>
<evidence type="ECO:0000256" key="1">
    <source>
        <dbReference type="SAM" id="SignalP"/>
    </source>
</evidence>
<sequence>MKKSLMMSLSTVILMSMSAATMADTESKKVTRSDRISFQAPMKKEAPKVKRMQRTDRAVWNMPQMEQPSLQQKRMIRSDRIAFTTVEHRQ</sequence>
<name>A0A7T7WIF8_9GAMM</name>
<feature type="chain" id="PRO_5033019344" evidence="1">
    <location>
        <begin position="24"/>
        <end position="90"/>
    </location>
</feature>
<dbReference type="EMBL" id="CP060811">
    <property type="protein sequence ID" value="QQN88340.1"/>
    <property type="molecule type" value="Genomic_DNA"/>
</dbReference>
<accession>A0A7T7WIF8</accession>
<proteinExistence type="predicted"/>